<dbReference type="AlphaFoldDB" id="A0AAW1VX65"/>
<dbReference type="Proteomes" id="UP001457282">
    <property type="component" value="Unassembled WGS sequence"/>
</dbReference>
<reference evidence="1 2" key="1">
    <citation type="journal article" date="2023" name="G3 (Bethesda)">
        <title>A chromosome-length genome assembly and annotation of blackberry (Rubus argutus, cv. 'Hillquist').</title>
        <authorList>
            <person name="Bruna T."/>
            <person name="Aryal R."/>
            <person name="Dudchenko O."/>
            <person name="Sargent D.J."/>
            <person name="Mead D."/>
            <person name="Buti M."/>
            <person name="Cavallini A."/>
            <person name="Hytonen T."/>
            <person name="Andres J."/>
            <person name="Pham M."/>
            <person name="Weisz D."/>
            <person name="Mascagni F."/>
            <person name="Usai G."/>
            <person name="Natali L."/>
            <person name="Bassil N."/>
            <person name="Fernandez G.E."/>
            <person name="Lomsadze A."/>
            <person name="Armour M."/>
            <person name="Olukolu B."/>
            <person name="Poorten T."/>
            <person name="Britton C."/>
            <person name="Davik J."/>
            <person name="Ashrafi H."/>
            <person name="Aiden E.L."/>
            <person name="Borodovsky M."/>
            <person name="Worthington M."/>
        </authorList>
    </citation>
    <scope>NUCLEOTIDE SEQUENCE [LARGE SCALE GENOMIC DNA]</scope>
    <source>
        <strain evidence="1">PI 553951</strain>
    </source>
</reference>
<proteinExistence type="predicted"/>
<accession>A0AAW1VX65</accession>
<name>A0AAW1VX65_RUBAR</name>
<sequence length="110" mass="11856">MGVQWVCGCEDDADVVEVWERRAGSIGGTAWISRDRWRHRRGVRHGGGEDGVRLMLGAATMVRVDGAGLRARGRRDSVLWLIGHGHKMVVLAGVEGNGHGLLGGSELVCE</sequence>
<evidence type="ECO:0000313" key="2">
    <source>
        <dbReference type="Proteomes" id="UP001457282"/>
    </source>
</evidence>
<evidence type="ECO:0008006" key="3">
    <source>
        <dbReference type="Google" id="ProtNLM"/>
    </source>
</evidence>
<protein>
    <recommendedName>
        <fullName evidence="3">MHC class I antigen</fullName>
    </recommendedName>
</protein>
<evidence type="ECO:0000313" key="1">
    <source>
        <dbReference type="EMBL" id="KAK9911483.1"/>
    </source>
</evidence>
<dbReference type="EMBL" id="JBEDUW010000007">
    <property type="protein sequence ID" value="KAK9911483.1"/>
    <property type="molecule type" value="Genomic_DNA"/>
</dbReference>
<gene>
    <name evidence="1" type="ORF">M0R45_035391</name>
</gene>
<comment type="caution">
    <text evidence="1">The sequence shown here is derived from an EMBL/GenBank/DDBJ whole genome shotgun (WGS) entry which is preliminary data.</text>
</comment>
<organism evidence="1 2">
    <name type="scientific">Rubus argutus</name>
    <name type="common">Southern blackberry</name>
    <dbReference type="NCBI Taxonomy" id="59490"/>
    <lineage>
        <taxon>Eukaryota</taxon>
        <taxon>Viridiplantae</taxon>
        <taxon>Streptophyta</taxon>
        <taxon>Embryophyta</taxon>
        <taxon>Tracheophyta</taxon>
        <taxon>Spermatophyta</taxon>
        <taxon>Magnoliopsida</taxon>
        <taxon>eudicotyledons</taxon>
        <taxon>Gunneridae</taxon>
        <taxon>Pentapetalae</taxon>
        <taxon>rosids</taxon>
        <taxon>fabids</taxon>
        <taxon>Rosales</taxon>
        <taxon>Rosaceae</taxon>
        <taxon>Rosoideae</taxon>
        <taxon>Rosoideae incertae sedis</taxon>
        <taxon>Rubus</taxon>
    </lineage>
</organism>
<keyword evidence="2" id="KW-1185">Reference proteome</keyword>